<keyword evidence="5" id="KW-1185">Reference proteome</keyword>
<accession>A0A182YIM0</accession>
<dbReference type="InterPro" id="IPR015943">
    <property type="entry name" value="WD40/YVTN_repeat-like_dom_sf"/>
</dbReference>
<dbReference type="InterPro" id="IPR001680">
    <property type="entry name" value="WD40_rpt"/>
</dbReference>
<evidence type="ECO:0000259" key="2">
    <source>
        <dbReference type="Pfam" id="PF23774"/>
    </source>
</evidence>
<reference evidence="5" key="1">
    <citation type="journal article" date="2014" name="Genome Biol.">
        <title>Genome analysis of a major urban malaria vector mosquito, Anopheles stephensi.</title>
        <authorList>
            <person name="Jiang X."/>
            <person name="Peery A."/>
            <person name="Hall A.B."/>
            <person name="Sharma A."/>
            <person name="Chen X.G."/>
            <person name="Waterhouse R.M."/>
            <person name="Komissarov A."/>
            <person name="Riehle M.M."/>
            <person name="Shouche Y."/>
            <person name="Sharakhova M.V."/>
            <person name="Lawson D."/>
            <person name="Pakpour N."/>
            <person name="Arensburger P."/>
            <person name="Davidson V.L."/>
            <person name="Eiglmeier K."/>
            <person name="Emrich S."/>
            <person name="George P."/>
            <person name="Kennedy R.C."/>
            <person name="Mane S.P."/>
            <person name="Maslen G."/>
            <person name="Oringanje C."/>
            <person name="Qi Y."/>
            <person name="Settlage R."/>
            <person name="Tojo M."/>
            <person name="Tubio J.M."/>
            <person name="Unger M.F."/>
            <person name="Wang B."/>
            <person name="Vernick K.D."/>
            <person name="Ribeiro J.M."/>
            <person name="James A.A."/>
            <person name="Michel K."/>
            <person name="Riehle M.A."/>
            <person name="Luckhart S."/>
            <person name="Sharakhov I.V."/>
            <person name="Tu Z."/>
        </authorList>
    </citation>
    <scope>NUCLEOTIDE SEQUENCE [LARGE SCALE GENOMIC DNA]</scope>
    <source>
        <strain evidence="5">Indian</strain>
    </source>
</reference>
<organism evidence="4 5">
    <name type="scientific">Anopheles stephensi</name>
    <name type="common">Indo-Pakistan malaria mosquito</name>
    <dbReference type="NCBI Taxonomy" id="30069"/>
    <lineage>
        <taxon>Eukaryota</taxon>
        <taxon>Metazoa</taxon>
        <taxon>Ecdysozoa</taxon>
        <taxon>Arthropoda</taxon>
        <taxon>Hexapoda</taxon>
        <taxon>Insecta</taxon>
        <taxon>Pterygota</taxon>
        <taxon>Neoptera</taxon>
        <taxon>Endopterygota</taxon>
        <taxon>Diptera</taxon>
        <taxon>Nematocera</taxon>
        <taxon>Culicoidea</taxon>
        <taxon>Culicidae</taxon>
        <taxon>Anophelinae</taxon>
        <taxon>Anopheles</taxon>
    </lineage>
</organism>
<dbReference type="GO" id="GO:0032797">
    <property type="term" value="C:SMN complex"/>
    <property type="evidence" value="ECO:0007669"/>
    <property type="project" value="TreeGrafter"/>
</dbReference>
<dbReference type="STRING" id="30069.A0A182YIM0"/>
<dbReference type="VEuPathDB" id="VectorBase:ASTEI20_034404"/>
<evidence type="ECO:0000259" key="3">
    <source>
        <dbReference type="Pfam" id="PF23775"/>
    </source>
</evidence>
<evidence type="ECO:0000313" key="5">
    <source>
        <dbReference type="Proteomes" id="UP000076408"/>
    </source>
</evidence>
<dbReference type="InterPro" id="IPR052640">
    <property type="entry name" value="Gemin-5"/>
</dbReference>
<dbReference type="PROSITE" id="PS50082">
    <property type="entry name" value="WD_REPEATS_2"/>
    <property type="match status" value="1"/>
</dbReference>
<dbReference type="InterPro" id="IPR056424">
    <property type="entry name" value="Beta-prop_GEMI5_2nd"/>
</dbReference>
<sequence>MEGFAAPISHVWFHQNSIISTPDNGILYCSRYDVAYIPPFDSSCLPKTRIINVLGCVTSLACSPDWTEQRLFATMDERYSLFVWDLDLQQAIKGHMGHATPPAKGKSSKHLPNVVSALCFTTDGQLLSCVYSDLAVYNLLTDSYVLWPDFFRNKTAVTLVPCPTDRDVFMAGLKDGLIMIFSLKKMAILHTLRGNDKEIVSIACMIVPVVKKPAWRREQKALDGKEGGSGSATKSVAQNRPKKQARKKAAVVADESECFDIYDFNESLEEFGTIVDRESTDEKRDQFREKAKTVEGFNFLEACENLKEDILQAANRRDEEEEEYETGERSAIVQEEFNTDDENELDDCEKLRDYVVVGNEDREANVETDEEHDEVDYKLILVSGGRENAVWFFDYETGLPIGKIVVPSVASARLCDTYFTNAVWIDESHIVANSSNGQVIEWKVEFKYKHDRLHLVAKESLAPYPVEKIFHVIRAKGLTKTDTNGRYLWCSSLNRKLQCLEVTESGKASIVLDYSVIYPSNRCLVENPLESMVIAIGSTSRIEKLNLASLQGDSIRFKSFTYKISGIVMQLCWHPEEEEKLAFGTNEGRIGILDTGHSSYVPVILKPFTNKDIYGLEWCYLTNAKQEKRLVLLACSNTELVYYPMAGAQKHEPVKLPQFSQVSEVTAVNNLCFVGTQDGSLYVNDLDQNLKQLYHGKLAKRYISSLVFKNNYLAVGSNDRTIRLINCSDGVSGEAVQQSTLLEGHTDGVCKVRWNRSDAMRLVSSSFDSTIRVWDALSATCLKIYHTKSFVYAAIFSPLDENLILFVEKGNTFACFDYTKQHDEPPKVKILMANRVEPVNGGGKSLGSKQKKKKTARRFKHAKTADGFHHAEHAVDQLTEEVQKVTLKEANAVPVASHLTTTFPLTNRETNKTKDVLECIVKLLHTPDPEPEREPIDYYNDGNSGDKEAFEDEFDCLPQPEPVAAVKQLAIEPAPHVCDGTETEQEEMFYNEKLFSTLEHLKQLIAEEANLHPFTDTSSIGMVMLPQMLHKLKETILGCISKKKLTPQLLALAPYVSHIFWRQCCQAYAYQLIESQQSLAAVPFFLASHKVDASIEELCDAKYFREAWVICRLNKTADDPMLAQVACKWAQHLNAIGNYEAAALVWTGVKKYKEAIDVLTKRRDITEDIQRTIDELNVKLQQAATD</sequence>
<feature type="domain" description="Gem-associated protein 5 first beta-propeller" evidence="1">
    <location>
        <begin position="23"/>
        <end position="325"/>
    </location>
</feature>
<name>A0A182YIM0_ANOST</name>
<dbReference type="SMART" id="SM00320">
    <property type="entry name" value="WD40"/>
    <property type="match status" value="6"/>
</dbReference>
<dbReference type="OMA" id="DVSPMWG"/>
<dbReference type="AlphaFoldDB" id="A0A182YIM0"/>
<dbReference type="PANTHER" id="PTHR46362:SF1">
    <property type="entry name" value="GEM-ASSOCIATED PROTEIN 5"/>
    <property type="match status" value="1"/>
</dbReference>
<dbReference type="Pfam" id="PF23774">
    <property type="entry name" value="TPR_GEMI5"/>
    <property type="match status" value="1"/>
</dbReference>
<dbReference type="PANTHER" id="PTHR46362">
    <property type="entry name" value="GEM-ASSOCIATED PROTEIN 5"/>
    <property type="match status" value="1"/>
</dbReference>
<dbReference type="InterPro" id="IPR011047">
    <property type="entry name" value="Quinoprotein_ADH-like_sf"/>
</dbReference>
<dbReference type="SUPFAM" id="SSF50998">
    <property type="entry name" value="Quinoprotein alcohol dehydrogenase-like"/>
    <property type="match status" value="1"/>
</dbReference>
<dbReference type="InterPro" id="IPR036322">
    <property type="entry name" value="WD40_repeat_dom_sf"/>
</dbReference>
<dbReference type="Pfam" id="PF23770">
    <property type="entry name" value="Beta-prop_RIG_1st"/>
    <property type="match status" value="1"/>
</dbReference>
<dbReference type="Gene3D" id="2.130.10.10">
    <property type="entry name" value="YVTN repeat-like/Quinoprotein amine dehydrogenase"/>
    <property type="match status" value="2"/>
</dbReference>
<feature type="domain" description="Gem-associated protein 5 TPR" evidence="2">
    <location>
        <begin position="993"/>
        <end position="1166"/>
    </location>
</feature>
<dbReference type="EnsemblMetazoa" id="ASTEI08306-RA">
    <property type="protein sequence ID" value="ASTEI08306-PA"/>
    <property type="gene ID" value="ASTEI08306"/>
</dbReference>
<evidence type="ECO:0000259" key="1">
    <source>
        <dbReference type="Pfam" id="PF23770"/>
    </source>
</evidence>
<dbReference type="InterPro" id="IPR056432">
    <property type="entry name" value="Beta-prop_GEMI5_1st"/>
</dbReference>
<evidence type="ECO:0000313" key="4">
    <source>
        <dbReference type="EnsemblMetazoa" id="ASTEI08306-PA"/>
    </source>
</evidence>
<dbReference type="SUPFAM" id="SSF50978">
    <property type="entry name" value="WD40 repeat-like"/>
    <property type="match status" value="1"/>
</dbReference>
<dbReference type="Proteomes" id="UP000076408">
    <property type="component" value="Unassembled WGS sequence"/>
</dbReference>
<dbReference type="GO" id="GO:0003730">
    <property type="term" value="F:mRNA 3'-UTR binding"/>
    <property type="evidence" value="ECO:0007669"/>
    <property type="project" value="TreeGrafter"/>
</dbReference>
<dbReference type="VEuPathDB" id="VectorBase:ASTE007946"/>
<dbReference type="InterPro" id="IPR056421">
    <property type="entry name" value="TPR_GEMI5"/>
</dbReference>
<dbReference type="Pfam" id="PF23775">
    <property type="entry name" value="Beta-prop_RIG_2nd"/>
    <property type="match status" value="1"/>
</dbReference>
<dbReference type="GO" id="GO:0000387">
    <property type="term" value="P:spliceosomal snRNP assembly"/>
    <property type="evidence" value="ECO:0007669"/>
    <property type="project" value="TreeGrafter"/>
</dbReference>
<proteinExistence type="predicted"/>
<dbReference type="GO" id="GO:0005634">
    <property type="term" value="C:nucleus"/>
    <property type="evidence" value="ECO:0007669"/>
    <property type="project" value="TreeGrafter"/>
</dbReference>
<reference evidence="4" key="2">
    <citation type="submission" date="2020-05" db="UniProtKB">
        <authorList>
            <consortium name="EnsemblMetazoa"/>
        </authorList>
    </citation>
    <scope>IDENTIFICATION</scope>
    <source>
        <strain evidence="4">Indian</strain>
    </source>
</reference>
<dbReference type="PROSITE" id="PS50294">
    <property type="entry name" value="WD_REPEATS_REGION"/>
    <property type="match status" value="1"/>
</dbReference>
<protein>
    <submittedName>
        <fullName evidence="4">WD_REPEATS_REGION domain-containing protein</fullName>
    </submittedName>
</protein>
<dbReference type="VEuPathDB" id="VectorBase:ASTEI08306"/>
<feature type="domain" description="Gem-associated protein 5 second beta-propeller" evidence="3">
    <location>
        <begin position="532"/>
        <end position="805"/>
    </location>
</feature>